<dbReference type="GO" id="GO:0007034">
    <property type="term" value="P:vacuolar transport"/>
    <property type="evidence" value="ECO:0007669"/>
    <property type="project" value="InterPro"/>
</dbReference>
<sequence>MSSDKIFDIIFNMKFTMKQMNKSANAAERASEKEKLLVKKALEKGNPEAARIYAQNAIRKKNESLNYLRLASRIDAAVSRIQTAEQMRAVNKSMASTVRGMAKVMESMDPMKIAHVMDEFERQTGTLDVNLGTMDAAFESTQAGTVPVGEVDSLMDQIAAENNLEISSKMSGVPLHSQVRPVVATRTDVEEEDDETRDIMERLERLRGGTV</sequence>
<dbReference type="InterPro" id="IPR005024">
    <property type="entry name" value="Snf7_fam"/>
</dbReference>
<dbReference type="VEuPathDB" id="TriTrypDB:TcG_07348"/>
<dbReference type="VEuPathDB" id="TriTrypDB:Tc_MARK_4249"/>
<evidence type="ECO:0000313" key="1">
    <source>
        <dbReference type="EMBL" id="PWV02698.1"/>
    </source>
</evidence>
<name>A0A2V2W228_TRYCR</name>
<dbReference type="PANTHER" id="PTHR10476">
    <property type="entry name" value="CHARGED MULTIVESICULAR BODY PROTEIN"/>
    <property type="match status" value="1"/>
</dbReference>
<evidence type="ECO:0000313" key="2">
    <source>
        <dbReference type="Proteomes" id="UP000246121"/>
    </source>
</evidence>
<dbReference type="VEuPathDB" id="TriTrypDB:TcCLB.510431.210"/>
<organism evidence="1 2">
    <name type="scientific">Trypanosoma cruzi</name>
    <dbReference type="NCBI Taxonomy" id="5693"/>
    <lineage>
        <taxon>Eukaryota</taxon>
        <taxon>Discoba</taxon>
        <taxon>Euglenozoa</taxon>
        <taxon>Kinetoplastea</taxon>
        <taxon>Metakinetoplastina</taxon>
        <taxon>Trypanosomatida</taxon>
        <taxon>Trypanosomatidae</taxon>
        <taxon>Trypanosoma</taxon>
        <taxon>Schizotrypanum</taxon>
    </lineage>
</organism>
<dbReference type="VEuPathDB" id="TriTrypDB:TcBrA4_0059360"/>
<dbReference type="Pfam" id="PF03357">
    <property type="entry name" value="Snf7"/>
    <property type="match status" value="1"/>
</dbReference>
<dbReference type="EMBL" id="PRFA01000002">
    <property type="protein sequence ID" value="PWV02698.1"/>
    <property type="molecule type" value="Genomic_DNA"/>
</dbReference>
<protein>
    <submittedName>
        <fullName evidence="1">Putative vesicular protein trafficking mediator</fullName>
    </submittedName>
</protein>
<proteinExistence type="predicted"/>
<accession>A0A2V2W228</accession>
<dbReference type="Proteomes" id="UP000246121">
    <property type="component" value="Unassembled WGS sequence"/>
</dbReference>
<dbReference type="VEuPathDB" id="TriTrypDB:TcYC6_0072120"/>
<dbReference type="VEuPathDB" id="TriTrypDB:TcCL_ESM11179"/>
<reference evidence="1 2" key="1">
    <citation type="journal article" date="2018" name="Microb. Genom.">
        <title>Expanding an expanded genome: long-read sequencing of Trypanosoma cruzi.</title>
        <authorList>
            <person name="Berna L."/>
            <person name="Rodriguez M."/>
            <person name="Chiribao M.L."/>
            <person name="Parodi-Talice A."/>
            <person name="Pita S."/>
            <person name="Rijo G."/>
            <person name="Alvarez-Valin F."/>
            <person name="Robello C."/>
        </authorList>
    </citation>
    <scope>NUCLEOTIDE SEQUENCE [LARGE SCALE GENOMIC DNA]</scope>
    <source>
        <strain evidence="1 2">Dm28c</strain>
    </source>
</reference>
<dbReference type="VEuPathDB" id="TriTrypDB:ECC02_002715"/>
<dbReference type="VEuPathDB" id="TriTrypDB:BCY84_14537"/>
<dbReference type="OrthoDB" id="10266568at2759"/>
<comment type="caution">
    <text evidence="1">The sequence shown here is derived from an EMBL/GenBank/DDBJ whole genome shotgun (WGS) entry which is preliminary data.</text>
</comment>
<dbReference type="AlphaFoldDB" id="A0A2V2W228"/>
<dbReference type="VEuPathDB" id="TriTrypDB:TcCLB.510733.20"/>
<dbReference type="VEuPathDB" id="TriTrypDB:C3747_1g409"/>
<gene>
    <name evidence="1" type="ORF">C4B63_2g373</name>
</gene>
<dbReference type="Gene3D" id="6.10.140.1230">
    <property type="match status" value="1"/>
</dbReference>
<dbReference type="VEuPathDB" id="TriTrypDB:TCSYLVIO_005621"/>
<dbReference type="VEuPathDB" id="TriTrypDB:C4B63_2g373"/>